<feature type="region of interest" description="Disordered" evidence="10">
    <location>
        <begin position="855"/>
        <end position="880"/>
    </location>
</feature>
<evidence type="ECO:0000256" key="6">
    <source>
        <dbReference type="ARBA" id="ARBA00022782"/>
    </source>
</evidence>
<evidence type="ECO:0000256" key="9">
    <source>
        <dbReference type="ARBA" id="ARBA00046145"/>
    </source>
</evidence>
<keyword evidence="5" id="KW-0677">Repeat</keyword>
<dbReference type="GO" id="GO:0048477">
    <property type="term" value="P:oogenesis"/>
    <property type="evidence" value="ECO:0007669"/>
    <property type="project" value="UniProtKB-KW"/>
</dbReference>
<dbReference type="SMART" id="SM00233">
    <property type="entry name" value="PH"/>
    <property type="match status" value="1"/>
</dbReference>
<gene>
    <name evidence="13" type="ORF">ABMA28_005450</name>
</gene>
<comment type="function">
    <text evidence="9">Activates phosphatidylinositol 3-kinase when bound to the regulatory p85 subunit. May mediate the control of various cellular processes by insulin-like peptides. When phosphorylated by the insulin receptor binds specifically to various cellular proteins containing SH2 domains. Involved in control of cell proliferation, cell size, and body and organ growth throughout development. Also has a role in a signaling pathway controlling the physiological response required to endure periods of low nutrient conditions. Insulin/insulin-like growth factor (IGF) signaling pathway has a role in regulating aging and is necessary in the ovary for vitellogenic maturation.</text>
</comment>
<evidence type="ECO:0000256" key="3">
    <source>
        <dbReference type="ARBA" id="ARBA00022553"/>
    </source>
</evidence>
<feature type="compositionally biased region" description="Polar residues" evidence="10">
    <location>
        <begin position="314"/>
        <end position="323"/>
    </location>
</feature>
<name>A0ABD0SQG5_LOXSC</name>
<dbReference type="Pfam" id="PF02174">
    <property type="entry name" value="IRS"/>
    <property type="match status" value="1"/>
</dbReference>
<dbReference type="PROSITE" id="PS51064">
    <property type="entry name" value="IRS_PTB"/>
    <property type="match status" value="1"/>
</dbReference>
<evidence type="ECO:0000256" key="4">
    <source>
        <dbReference type="ARBA" id="ARBA00022604"/>
    </source>
</evidence>
<feature type="region of interest" description="Disordered" evidence="10">
    <location>
        <begin position="378"/>
        <end position="427"/>
    </location>
</feature>
<protein>
    <recommendedName>
        <fullName evidence="2">Insulin receptor substrate 1</fullName>
    </recommendedName>
    <alternativeName>
        <fullName evidence="8">Protein chico</fullName>
    </alternativeName>
</protein>
<feature type="compositionally biased region" description="Basic and acidic residues" evidence="10">
    <location>
        <begin position="786"/>
        <end position="799"/>
    </location>
</feature>
<feature type="compositionally biased region" description="Polar residues" evidence="10">
    <location>
        <begin position="800"/>
        <end position="809"/>
    </location>
</feature>
<evidence type="ECO:0000259" key="11">
    <source>
        <dbReference type="PROSITE" id="PS50003"/>
    </source>
</evidence>
<reference evidence="13 14" key="1">
    <citation type="submission" date="2024-06" db="EMBL/GenBank/DDBJ databases">
        <title>A chromosome-level genome assembly of beet webworm, Loxostege sticticalis.</title>
        <authorList>
            <person name="Zhang Y."/>
        </authorList>
    </citation>
    <scope>NUCLEOTIDE SEQUENCE [LARGE SCALE GENOMIC DNA]</scope>
    <source>
        <strain evidence="13">AQ028</strain>
        <tissue evidence="13">Male pupae</tissue>
    </source>
</reference>
<feature type="compositionally biased region" description="Pro residues" evidence="10">
    <location>
        <begin position="678"/>
        <end position="691"/>
    </location>
</feature>
<keyword evidence="6" id="KW-0221">Differentiation</keyword>
<keyword evidence="3" id="KW-0597">Phosphoprotein</keyword>
<evidence type="ECO:0000313" key="13">
    <source>
        <dbReference type="EMBL" id="KAL0822085.1"/>
    </source>
</evidence>
<dbReference type="InterPro" id="IPR002404">
    <property type="entry name" value="IRS_PTB"/>
</dbReference>
<dbReference type="CDD" id="cd01204">
    <property type="entry name" value="PTB_IRS"/>
    <property type="match status" value="1"/>
</dbReference>
<dbReference type="SMART" id="SM01244">
    <property type="entry name" value="IRS"/>
    <property type="match status" value="1"/>
</dbReference>
<dbReference type="PANTHER" id="PTHR10614">
    <property type="entry name" value="INSULIN RECEPTOR SUBSTRATE"/>
    <property type="match status" value="1"/>
</dbReference>
<accession>A0ABD0SQG5</accession>
<dbReference type="InterPro" id="IPR011993">
    <property type="entry name" value="PH-like_dom_sf"/>
</dbReference>
<dbReference type="EMBL" id="JBEDNZ010000017">
    <property type="protein sequence ID" value="KAL0822085.1"/>
    <property type="molecule type" value="Genomic_DNA"/>
</dbReference>
<feature type="region of interest" description="Disordered" evidence="10">
    <location>
        <begin position="889"/>
        <end position="908"/>
    </location>
</feature>
<evidence type="ECO:0000256" key="2">
    <source>
        <dbReference type="ARBA" id="ARBA00015710"/>
    </source>
</evidence>
<dbReference type="Gene3D" id="2.30.29.30">
    <property type="entry name" value="Pleckstrin-homology domain (PH domain)/Phosphotyrosine-binding domain (PTB)"/>
    <property type="match status" value="2"/>
</dbReference>
<sequence>MSAGAGGGGAGAVVRHGHLRKLKTMKKKYFVLRAETQECSARLEYYESEKKFRSGASPRRVLPLKSCYNITRRLDLKQKHVIALFTREEQFCIVAENEQDLHAWLTAILKQHRSDDASEELLHPIQHVWQVNVQKKGLGSTKNIQGLYNLCLTDKTLTLVKIKSHNNVISDLGIPERIEYSLKNIRRCGDSECFFYMEVGRQTSTGAGELWMHSDDSNIAQSMHSTIYLAMRNCAKDTENERDHIILPGEGPMLGQRSHSYSDTKHGRAGLSNDAGLCVGSCIRQCVCATHSVDDSAAALAPLAETATLHAENQPPNNSLTSDNPDKGGRVIKHHRTVSLPTGCALFHEPLRVSHERTRSAPLAGAHDDLLAHARPSEPDLERLAHARPAEPKKAWSRRASTGARLNKLSPAHSKNAGPRSRCDSMPSRVISSYEVERPPPRLNDLDCVEVSRDEPDALAEWCRTPRIPEEPDCCDVSRDFISSGGRVGGPIPPGASIQHSRTSSFGADDCVPDGYLPMAPGHDPLPALVSASSGSVCSGTPSTDPRFSEYQLEPAMSHIVEGERPPRAWSVGSRGALGAAAANSQARERHRAYSVGARCRPTHHPPHPKAPASAPLLPRASAEDLMELDFSANSPQAKVAISRTPPTGGYERARPNTDEYVDMSPRNASFVSRRSPPLTPAPAPAPLHTPAPVPDGYVEMNYTRAPTRPIAIAARAPVPVTPVAAAPAPAASPPRRMAARTPLGSQTIFPLSLDSPASPPDLDAADVFDDDAKEEPSHPLTTVREISEEGPREPRRSPTDSSVSLLGSDMASSPQYVRLALAANPRPLLPPHSRVADADSTATVVVAGAHGAAPARFSVGGSPPATPPPTPTAGGHEPLNYAALDLQPRRAPQPHQPRTYTQIGESL</sequence>
<dbReference type="AlphaFoldDB" id="A0ABD0SQG5"/>
<evidence type="ECO:0000256" key="8">
    <source>
        <dbReference type="ARBA" id="ARBA00033282"/>
    </source>
</evidence>
<dbReference type="PANTHER" id="PTHR10614:SF13">
    <property type="entry name" value="INSULIN RECEPTOR SUBSTRATE 1"/>
    <property type="match status" value="1"/>
</dbReference>
<feature type="region of interest" description="Disordered" evidence="10">
    <location>
        <begin position="247"/>
        <end position="266"/>
    </location>
</feature>
<dbReference type="PROSITE" id="PS50003">
    <property type="entry name" value="PH_DOMAIN"/>
    <property type="match status" value="1"/>
</dbReference>
<keyword evidence="7" id="KW-0896">Oogenesis</keyword>
<organism evidence="13 14">
    <name type="scientific">Loxostege sticticalis</name>
    <name type="common">Beet webworm moth</name>
    <dbReference type="NCBI Taxonomy" id="481309"/>
    <lineage>
        <taxon>Eukaryota</taxon>
        <taxon>Metazoa</taxon>
        <taxon>Ecdysozoa</taxon>
        <taxon>Arthropoda</taxon>
        <taxon>Hexapoda</taxon>
        <taxon>Insecta</taxon>
        <taxon>Pterygota</taxon>
        <taxon>Neoptera</taxon>
        <taxon>Endopterygota</taxon>
        <taxon>Lepidoptera</taxon>
        <taxon>Glossata</taxon>
        <taxon>Ditrysia</taxon>
        <taxon>Pyraloidea</taxon>
        <taxon>Crambidae</taxon>
        <taxon>Pyraustinae</taxon>
        <taxon>Loxostege</taxon>
    </lineage>
</organism>
<evidence type="ECO:0000256" key="10">
    <source>
        <dbReference type="SAM" id="MobiDB-lite"/>
    </source>
</evidence>
<comment type="subunit">
    <text evidence="1">Bindings to phosphatidylinositol 3-kinase and SHP2.</text>
</comment>
<feature type="region of interest" description="Disordered" evidence="10">
    <location>
        <begin position="641"/>
        <end position="691"/>
    </location>
</feature>
<evidence type="ECO:0000256" key="1">
    <source>
        <dbReference type="ARBA" id="ARBA00011440"/>
    </source>
</evidence>
<keyword evidence="4" id="KW-0341">Growth regulation</keyword>
<comment type="caution">
    <text evidence="13">The sequence shown here is derived from an EMBL/GenBank/DDBJ whole genome shotgun (WGS) entry which is preliminary data.</text>
</comment>
<evidence type="ECO:0000256" key="7">
    <source>
        <dbReference type="ARBA" id="ARBA00022943"/>
    </source>
</evidence>
<evidence type="ECO:0000256" key="5">
    <source>
        <dbReference type="ARBA" id="ARBA00022737"/>
    </source>
</evidence>
<dbReference type="CDD" id="cd01257">
    <property type="entry name" value="PH_IRS"/>
    <property type="match status" value="1"/>
</dbReference>
<feature type="domain" description="IRS-type PTB" evidence="12">
    <location>
        <begin position="125"/>
        <end position="238"/>
    </location>
</feature>
<proteinExistence type="predicted"/>
<evidence type="ECO:0000313" key="14">
    <source>
        <dbReference type="Proteomes" id="UP001549921"/>
    </source>
</evidence>
<feature type="compositionally biased region" description="Basic and acidic residues" evidence="10">
    <location>
        <begin position="378"/>
        <end position="394"/>
    </location>
</feature>
<dbReference type="InterPro" id="IPR001849">
    <property type="entry name" value="PH_domain"/>
</dbReference>
<dbReference type="SMART" id="SM00310">
    <property type="entry name" value="PTBI"/>
    <property type="match status" value="1"/>
</dbReference>
<dbReference type="InterPro" id="IPR039011">
    <property type="entry name" value="IRS"/>
</dbReference>
<feature type="compositionally biased region" description="Acidic residues" evidence="10">
    <location>
        <begin position="764"/>
        <end position="774"/>
    </location>
</feature>
<dbReference type="Proteomes" id="UP001549921">
    <property type="component" value="Unassembled WGS sequence"/>
</dbReference>
<dbReference type="SUPFAM" id="SSF50729">
    <property type="entry name" value="PH domain-like"/>
    <property type="match status" value="2"/>
</dbReference>
<dbReference type="GO" id="GO:0007165">
    <property type="term" value="P:signal transduction"/>
    <property type="evidence" value="ECO:0007669"/>
    <property type="project" value="UniProtKB-ARBA"/>
</dbReference>
<dbReference type="PRINTS" id="PR00628">
    <property type="entry name" value="INSULINRSI"/>
</dbReference>
<feature type="region of interest" description="Disordered" evidence="10">
    <location>
        <begin position="748"/>
        <end position="809"/>
    </location>
</feature>
<feature type="region of interest" description="Disordered" evidence="10">
    <location>
        <begin position="308"/>
        <end position="331"/>
    </location>
</feature>
<evidence type="ECO:0000259" key="12">
    <source>
        <dbReference type="PROSITE" id="PS51064"/>
    </source>
</evidence>
<feature type="domain" description="PH" evidence="11">
    <location>
        <begin position="12"/>
        <end position="113"/>
    </location>
</feature>
<dbReference type="Pfam" id="PF00169">
    <property type="entry name" value="PH"/>
    <property type="match status" value="1"/>
</dbReference>
<feature type="compositionally biased region" description="Low complexity" evidence="10">
    <location>
        <begin position="751"/>
        <end position="763"/>
    </location>
</feature>